<dbReference type="PANTHER" id="PTHR45913">
    <property type="entry name" value="EPM2A-INTERACTING PROTEIN 1"/>
    <property type="match status" value="1"/>
</dbReference>
<comment type="caution">
    <text evidence="1">The sequence shown here is derived from an EMBL/GenBank/DDBJ whole genome shotgun (WGS) entry which is preliminary data.</text>
</comment>
<keyword evidence="2" id="KW-1185">Reference proteome</keyword>
<proteinExistence type="predicted"/>
<name>A0ABQ9HSB9_9NEOP</name>
<gene>
    <name evidence="1" type="ORF">PR048_012975</name>
</gene>
<reference evidence="1 2" key="1">
    <citation type="submission" date="2023-02" db="EMBL/GenBank/DDBJ databases">
        <title>LHISI_Scaffold_Assembly.</title>
        <authorList>
            <person name="Stuart O.P."/>
            <person name="Cleave R."/>
            <person name="Magrath M.J.L."/>
            <person name="Mikheyev A.S."/>
        </authorList>
    </citation>
    <scope>NUCLEOTIDE SEQUENCE [LARGE SCALE GENOMIC DNA]</scope>
    <source>
        <strain evidence="1">Daus_M_001</strain>
        <tissue evidence="1">Leg muscle</tissue>
    </source>
</reference>
<organism evidence="1 2">
    <name type="scientific">Dryococelus australis</name>
    <dbReference type="NCBI Taxonomy" id="614101"/>
    <lineage>
        <taxon>Eukaryota</taxon>
        <taxon>Metazoa</taxon>
        <taxon>Ecdysozoa</taxon>
        <taxon>Arthropoda</taxon>
        <taxon>Hexapoda</taxon>
        <taxon>Insecta</taxon>
        <taxon>Pterygota</taxon>
        <taxon>Neoptera</taxon>
        <taxon>Polyneoptera</taxon>
        <taxon>Phasmatodea</taxon>
        <taxon>Verophasmatodea</taxon>
        <taxon>Anareolatae</taxon>
        <taxon>Phasmatidae</taxon>
        <taxon>Eurycanthinae</taxon>
        <taxon>Dryococelus</taxon>
    </lineage>
</organism>
<evidence type="ECO:0000313" key="1">
    <source>
        <dbReference type="EMBL" id="KAJ8886763.1"/>
    </source>
</evidence>
<sequence>MVPCDLLVWSDICQQNIMLYGNNPRRYFATGKSGPLKRMNLNSTRSFAQSSERMIEDSYELSLLVATTKKGHIVGEIPWLILFSDQRVNKNYLKFRFLATLKRRIDDMVEDIKNLAVDTVIQSPFCATQLDENTDVQCSQLLVFVRYIKDETKKDEILFSTELTTAKKVVDIISAVSEFFVQLELTW</sequence>
<evidence type="ECO:0000313" key="2">
    <source>
        <dbReference type="Proteomes" id="UP001159363"/>
    </source>
</evidence>
<dbReference type="EMBL" id="JARBHB010000004">
    <property type="protein sequence ID" value="KAJ8886763.1"/>
    <property type="molecule type" value="Genomic_DNA"/>
</dbReference>
<dbReference type="Proteomes" id="UP001159363">
    <property type="component" value="Chromosome X"/>
</dbReference>
<dbReference type="PANTHER" id="PTHR45913:SF19">
    <property type="entry name" value="LOW QUALITY PROTEIN: ZINC FINGER BED DOMAIN-CONTAINING PROTEIN 5-LIKE"/>
    <property type="match status" value="1"/>
</dbReference>
<protein>
    <submittedName>
        <fullName evidence="1">Uncharacterized protein</fullName>
    </submittedName>
</protein>
<accession>A0ABQ9HSB9</accession>